<dbReference type="AlphaFoldDB" id="A0A9N8M9Z9"/>
<organism evidence="2 3">
    <name type="scientific">Tilletia laevis</name>
    <dbReference type="NCBI Taxonomy" id="157183"/>
    <lineage>
        <taxon>Eukaryota</taxon>
        <taxon>Fungi</taxon>
        <taxon>Dikarya</taxon>
        <taxon>Basidiomycota</taxon>
        <taxon>Ustilaginomycotina</taxon>
        <taxon>Exobasidiomycetes</taxon>
        <taxon>Tilletiales</taxon>
        <taxon>Tilletiaceae</taxon>
        <taxon>Tilletia</taxon>
    </lineage>
</organism>
<keyword evidence="3" id="KW-1185">Reference proteome</keyword>
<feature type="region of interest" description="Disordered" evidence="1">
    <location>
        <begin position="1"/>
        <end position="91"/>
    </location>
</feature>
<accession>A0A9N8M9Z9</accession>
<sequence>SAAAEDLGELEGVDDDDEEDALITSTGKARTKQKGSALLASTMGSFVTEQGRNAEAERTLRTAQHQESLDEAREAREERQRQHRENRELEERRVALEEERVRKETELQTQLGRMEQTVTSGLAEMKELIMKHVEK</sequence>
<feature type="non-terminal residue" evidence="2">
    <location>
        <position position="1"/>
    </location>
</feature>
<feature type="compositionally biased region" description="Acidic residues" evidence="1">
    <location>
        <begin position="1"/>
        <end position="21"/>
    </location>
</feature>
<feature type="compositionally biased region" description="Polar residues" evidence="1">
    <location>
        <begin position="42"/>
        <end position="51"/>
    </location>
</feature>
<dbReference type="EMBL" id="CAJHJF010007275">
    <property type="protein sequence ID" value="CAD6962361.1"/>
    <property type="molecule type" value="Genomic_DNA"/>
</dbReference>
<name>A0A9N8M9Z9_9BASI</name>
<comment type="caution">
    <text evidence="2">The sequence shown here is derived from an EMBL/GenBank/DDBJ whole genome shotgun (WGS) entry which is preliminary data.</text>
</comment>
<protein>
    <submittedName>
        <fullName evidence="2">Uncharacterized protein</fullName>
    </submittedName>
</protein>
<reference evidence="2 3" key="1">
    <citation type="submission" date="2020-10" db="EMBL/GenBank/DDBJ databases">
        <authorList>
            <person name="Sedaghatjoo S."/>
        </authorList>
    </citation>
    <scope>NUCLEOTIDE SEQUENCE [LARGE SCALE GENOMIC DNA]</scope>
    <source>
        <strain evidence="2 3">LLFL</strain>
    </source>
</reference>
<evidence type="ECO:0000313" key="2">
    <source>
        <dbReference type="EMBL" id="CAD6962361.1"/>
    </source>
</evidence>
<feature type="compositionally biased region" description="Basic and acidic residues" evidence="1">
    <location>
        <begin position="67"/>
        <end position="91"/>
    </location>
</feature>
<proteinExistence type="predicted"/>
<gene>
    <name evidence="2" type="ORF">JKILLFL_G2723</name>
</gene>
<evidence type="ECO:0000256" key="1">
    <source>
        <dbReference type="SAM" id="MobiDB-lite"/>
    </source>
</evidence>
<evidence type="ECO:0000313" key="3">
    <source>
        <dbReference type="Proteomes" id="UP000836404"/>
    </source>
</evidence>
<dbReference type="Proteomes" id="UP000836404">
    <property type="component" value="Unassembled WGS sequence"/>
</dbReference>